<dbReference type="Gene3D" id="3.40.630.30">
    <property type="match status" value="1"/>
</dbReference>
<dbReference type="Gene3D" id="3.90.70.10">
    <property type="entry name" value="Cysteine proteinases"/>
    <property type="match status" value="1"/>
</dbReference>
<comment type="caution">
    <text evidence="4">The sequence shown here is derived from an EMBL/GenBank/DDBJ whole genome shotgun (WGS) entry which is preliminary data.</text>
</comment>
<evidence type="ECO:0000259" key="3">
    <source>
        <dbReference type="PROSITE" id="PS51186"/>
    </source>
</evidence>
<dbReference type="Proteomes" id="UP000236959">
    <property type="component" value="Unassembled WGS sequence"/>
</dbReference>
<keyword evidence="2" id="KW-0012">Acyltransferase</keyword>
<proteinExistence type="predicted"/>
<dbReference type="InterPro" id="IPR016181">
    <property type="entry name" value="Acyl_CoA_acyltransferase"/>
</dbReference>
<dbReference type="EMBL" id="PPCN01000004">
    <property type="protein sequence ID" value="POF31626.1"/>
    <property type="molecule type" value="Genomic_DNA"/>
</dbReference>
<evidence type="ECO:0000256" key="1">
    <source>
        <dbReference type="ARBA" id="ARBA00022679"/>
    </source>
</evidence>
<gene>
    <name evidence="4" type="ORF">CLV41_104195</name>
</gene>
<keyword evidence="5" id="KW-1185">Reference proteome</keyword>
<dbReference type="GO" id="GO:0016747">
    <property type="term" value="F:acyltransferase activity, transferring groups other than amino-acyl groups"/>
    <property type="evidence" value="ECO:0007669"/>
    <property type="project" value="InterPro"/>
</dbReference>
<dbReference type="PANTHER" id="PTHR43420">
    <property type="entry name" value="ACETYLTRANSFERASE"/>
    <property type="match status" value="1"/>
</dbReference>
<dbReference type="PROSITE" id="PS51186">
    <property type="entry name" value="GNAT"/>
    <property type="match status" value="1"/>
</dbReference>
<dbReference type="OrthoDB" id="9803233at2"/>
<organism evidence="4 5">
    <name type="scientific">Roseibium marinum</name>
    <dbReference type="NCBI Taxonomy" id="281252"/>
    <lineage>
        <taxon>Bacteria</taxon>
        <taxon>Pseudomonadati</taxon>
        <taxon>Pseudomonadota</taxon>
        <taxon>Alphaproteobacteria</taxon>
        <taxon>Hyphomicrobiales</taxon>
        <taxon>Stappiaceae</taxon>
        <taxon>Roseibium</taxon>
    </lineage>
</organism>
<dbReference type="Pfam" id="PF13673">
    <property type="entry name" value="Acetyltransf_10"/>
    <property type="match status" value="1"/>
</dbReference>
<accession>A0A2S3UVB2</accession>
<evidence type="ECO:0000313" key="5">
    <source>
        <dbReference type="Proteomes" id="UP000236959"/>
    </source>
</evidence>
<dbReference type="InterPro" id="IPR000182">
    <property type="entry name" value="GNAT_dom"/>
</dbReference>
<keyword evidence="4" id="KW-0689">Ribosomal protein</keyword>
<evidence type="ECO:0000256" key="2">
    <source>
        <dbReference type="ARBA" id="ARBA00023315"/>
    </source>
</evidence>
<dbReference type="Pfam" id="PF11814">
    <property type="entry name" value="DUF3335"/>
    <property type="match status" value="1"/>
</dbReference>
<dbReference type="GO" id="GO:0005840">
    <property type="term" value="C:ribosome"/>
    <property type="evidence" value="ECO:0007669"/>
    <property type="project" value="UniProtKB-KW"/>
</dbReference>
<dbReference type="AlphaFoldDB" id="A0A2S3UVB2"/>
<dbReference type="InterPro" id="IPR050680">
    <property type="entry name" value="YpeA/RimI_acetyltransf"/>
</dbReference>
<dbReference type="InterPro" id="IPR021770">
    <property type="entry name" value="DUF3335"/>
</dbReference>
<sequence>MKKALPQAGTGDIQIRTANSDDLAELLRIENSAFSGDRISRRSFRRFVDSPRARILVASGEAGLCGYALLLLRRGTALARLYSLALDADRRGKGLGAALLKAAEAAAFEADRIVLRLEVRADNQAATRLYETNGYRVLGRVENYYDDGCAALRMERLLHGPDLGSGRAPYYSQTTDFTCGPACALMAIRHFDGKFSAGPLQELTLWREATTIYLATGHGGCGPFGLANALARRGLSTEVRLSPDKPLFVSSVRDPEKRKILILVQEGYRAEAKKLGVSRSNRPHDAVTLAKHVCAGAMAIVLISGYRMFGEKVPHWVLVHDADDRHLILHDPWLGHERHESPADAANLPVPFAEFDRMARWGRGGVRAQVLIRKEP</sequence>
<keyword evidence="4" id="KW-0687">Ribonucleoprotein</keyword>
<feature type="domain" description="N-acetyltransferase" evidence="3">
    <location>
        <begin position="13"/>
        <end position="159"/>
    </location>
</feature>
<name>A0A2S3UVB2_9HYPH</name>
<evidence type="ECO:0000313" key="4">
    <source>
        <dbReference type="EMBL" id="POF31626.1"/>
    </source>
</evidence>
<reference evidence="4 5" key="1">
    <citation type="submission" date="2018-01" db="EMBL/GenBank/DDBJ databases">
        <title>Genomic Encyclopedia of Archaeal and Bacterial Type Strains, Phase II (KMG-II): from individual species to whole genera.</title>
        <authorList>
            <person name="Goeker M."/>
        </authorList>
    </citation>
    <scope>NUCLEOTIDE SEQUENCE [LARGE SCALE GENOMIC DNA]</scope>
    <source>
        <strain evidence="4 5">DSM 17023</strain>
    </source>
</reference>
<dbReference type="SUPFAM" id="SSF55729">
    <property type="entry name" value="Acyl-CoA N-acyltransferases (Nat)"/>
    <property type="match status" value="1"/>
</dbReference>
<protein>
    <submittedName>
        <fullName evidence="4">Ribosomal protein S18 acetylase RimI-like enzyme</fullName>
    </submittedName>
</protein>
<dbReference type="PANTHER" id="PTHR43420:SF44">
    <property type="entry name" value="ACETYLTRANSFERASE YPEA"/>
    <property type="match status" value="1"/>
</dbReference>
<keyword evidence="1" id="KW-0808">Transferase</keyword>